<evidence type="ECO:0000256" key="1">
    <source>
        <dbReference type="ARBA" id="ARBA00022737"/>
    </source>
</evidence>
<dbReference type="InterPro" id="IPR024983">
    <property type="entry name" value="CHAT_dom"/>
</dbReference>
<feature type="chain" id="PRO_5021700848" evidence="5">
    <location>
        <begin position="26"/>
        <end position="1177"/>
    </location>
</feature>
<evidence type="ECO:0000256" key="4">
    <source>
        <dbReference type="SAM" id="Coils"/>
    </source>
</evidence>
<evidence type="ECO:0000313" key="7">
    <source>
        <dbReference type="EMBL" id="QDV54198.1"/>
    </source>
</evidence>
<dbReference type="AlphaFoldDB" id="A0A518IM79"/>
<dbReference type="Pfam" id="PF13374">
    <property type="entry name" value="TPR_10"/>
    <property type="match status" value="1"/>
</dbReference>
<evidence type="ECO:0000313" key="8">
    <source>
        <dbReference type="Proteomes" id="UP000316770"/>
    </source>
</evidence>
<feature type="coiled-coil region" evidence="4">
    <location>
        <begin position="697"/>
        <end position="724"/>
    </location>
</feature>
<evidence type="ECO:0000259" key="6">
    <source>
        <dbReference type="Pfam" id="PF12770"/>
    </source>
</evidence>
<evidence type="ECO:0000256" key="2">
    <source>
        <dbReference type="ARBA" id="ARBA00022803"/>
    </source>
</evidence>
<dbReference type="SUPFAM" id="SSF48452">
    <property type="entry name" value="TPR-like"/>
    <property type="match status" value="3"/>
</dbReference>
<reference evidence="7 8" key="1">
    <citation type="submission" date="2019-02" db="EMBL/GenBank/DDBJ databases">
        <title>Deep-cultivation of Planctomycetes and their phenomic and genomic characterization uncovers novel biology.</title>
        <authorList>
            <person name="Wiegand S."/>
            <person name="Jogler M."/>
            <person name="Boedeker C."/>
            <person name="Pinto D."/>
            <person name="Vollmers J."/>
            <person name="Rivas-Marin E."/>
            <person name="Kohn T."/>
            <person name="Peeters S.H."/>
            <person name="Heuer A."/>
            <person name="Rast P."/>
            <person name="Oberbeckmann S."/>
            <person name="Bunk B."/>
            <person name="Jeske O."/>
            <person name="Meyerdierks A."/>
            <person name="Storesund J.E."/>
            <person name="Kallscheuer N."/>
            <person name="Luecker S."/>
            <person name="Lage O.M."/>
            <person name="Pohl T."/>
            <person name="Merkel B.J."/>
            <person name="Hornburger P."/>
            <person name="Mueller R.-W."/>
            <person name="Bruemmer F."/>
            <person name="Labrenz M."/>
            <person name="Spormann A.M."/>
            <person name="Op den Camp H."/>
            <person name="Overmann J."/>
            <person name="Amann R."/>
            <person name="Jetten M.S.M."/>
            <person name="Mascher T."/>
            <person name="Medema M.H."/>
            <person name="Devos D.P."/>
            <person name="Kaster A.-K."/>
            <person name="Ovreas L."/>
            <person name="Rohde M."/>
            <person name="Galperin M.Y."/>
            <person name="Jogler C."/>
        </authorList>
    </citation>
    <scope>NUCLEOTIDE SEQUENCE [LARGE SCALE GENOMIC DNA]</scope>
    <source>
        <strain evidence="7 8">Mal33</strain>
    </source>
</reference>
<feature type="domain" description="CHAT" evidence="6">
    <location>
        <begin position="811"/>
        <end position="1175"/>
    </location>
</feature>
<proteinExistence type="predicted"/>
<dbReference type="PROSITE" id="PS50005">
    <property type="entry name" value="TPR"/>
    <property type="match status" value="3"/>
</dbReference>
<feature type="repeat" description="TPR" evidence="3">
    <location>
        <begin position="317"/>
        <end position="350"/>
    </location>
</feature>
<dbReference type="Pfam" id="PF13424">
    <property type="entry name" value="TPR_12"/>
    <property type="match status" value="4"/>
</dbReference>
<feature type="repeat" description="TPR" evidence="3">
    <location>
        <begin position="81"/>
        <end position="114"/>
    </location>
</feature>
<dbReference type="Proteomes" id="UP000316770">
    <property type="component" value="Chromosome"/>
</dbReference>
<organism evidence="7 8">
    <name type="scientific">Rosistilla oblonga</name>
    <dbReference type="NCBI Taxonomy" id="2527990"/>
    <lineage>
        <taxon>Bacteria</taxon>
        <taxon>Pseudomonadati</taxon>
        <taxon>Planctomycetota</taxon>
        <taxon>Planctomycetia</taxon>
        <taxon>Pirellulales</taxon>
        <taxon>Pirellulaceae</taxon>
        <taxon>Rosistilla</taxon>
    </lineage>
</organism>
<dbReference type="PANTHER" id="PTHR45641:SF19">
    <property type="entry name" value="NEPHROCYSTIN-3"/>
    <property type="match status" value="1"/>
</dbReference>
<keyword evidence="8" id="KW-1185">Reference proteome</keyword>
<protein>
    <submittedName>
        <fullName evidence="7">Photosystem I assembly protein Ycf3</fullName>
    </submittedName>
</protein>
<keyword evidence="5" id="KW-0732">Signal</keyword>
<dbReference type="InterPro" id="IPR019734">
    <property type="entry name" value="TPR_rpt"/>
</dbReference>
<name>A0A518IM79_9BACT</name>
<dbReference type="Gene3D" id="1.25.40.10">
    <property type="entry name" value="Tetratricopeptide repeat domain"/>
    <property type="match status" value="4"/>
</dbReference>
<sequence precursor="true">MPSTQRLIGSLTLAFTAFVFTPAYAQPVIGIDEKSAAAMQELIQSAQQHQQAGQWDKAMEATQRLVQLQRDFLPITASDLAESLAVLGDLQAASGEWQGAERSFQESLQLLSDNLGADDWRTIDARLLLDELKLWQRLSDLQRMQLERSGELQQQQMALYQAGEFDKSVSVAQQAIQIEKGIVGANHPQIAESLDTLAVMYLNQGKLANAETLYAESMGIRKKVFGERHPEYARSLTNQAGLHLSKGEPANSIPLFQQVLEIYKKTVGVTDPSYIETLDNLAKAHSAMAQNTIAGQYYQQALAAAEEHVDKQNPLYGRILNNVATHYSAVGDFDRALKLHQQSLELQERSFGKDDPSYAVGLDNIALTYQGLGDFVNADKALLEALELRKQSLGVEHPDYGQSLSNLALNYAKMGDYAKSDRLYQQSLEITKNVLGEKHPTYANALNNRGHGLLIVGDFENAKPLLMEALEVYRDVYGEQHPGFVSCTTNLGQLSMELGEWEQANARFQQALDITAELFGKQSPQYSETLTLLGTVAFRTRHFADAEQQLEEALKIASATLGETHPKTLAAQASLATAYFTQNKHAQADALFQRALEGRRKLLENTSRAQSERQQLSMASGLRFELDTYLSLLARADVPKENAFRQVVAWKGATLVRQRQMRQIADDDSIAPVFEQLQHVSSQLATLSRVEPTTEQQSVWQTQIAELTDVKEKLEAELSQKNAEFRESPKPVAIEDLRAALPPDAALLDFFEYDRVDPTKPAQHGVPSLIAFVVQRSGDVAMVDLGPVAPVGEAIDTWRQSFGTSRDGIAAGQSLRKAIWEPLEKHLEETELVLVSVDGVLGRLPLQALPGKKPNTFLVEDHRLAFIPVPQLLPSLVAGQPAEQSTNSLLVMGDVNYDAESNPAEKIASNSLSTAMVRGSDTHFSNLPGTVGEIATIKSVFSQQADASSADVMSLGQDDATEQAFRAAASQYRTLHLATHGFFAAADKQSALASDAKRTGPQTLASQRDQIVRGFNPGLLSGLAFSGANRKPELDQDDGILTADEIAALRLDNVDLVVLSACETGLGEVAGGEGLLGVQRSFQVAGARSTVASLWQVGDVATKLLMERFYRNLWEKKMSKLDALREAQLHLLNHPEEVLDNESFRGDRRVRPAKNKTQPNRLSPQFWAAFSLSGDWR</sequence>
<feature type="signal peptide" evidence="5">
    <location>
        <begin position="1"/>
        <end position="25"/>
    </location>
</feature>
<keyword evidence="1" id="KW-0677">Repeat</keyword>
<dbReference type="InterPro" id="IPR011990">
    <property type="entry name" value="TPR-like_helical_dom_sf"/>
</dbReference>
<dbReference type="PANTHER" id="PTHR45641">
    <property type="entry name" value="TETRATRICOPEPTIDE REPEAT PROTEIN (AFU_ORTHOLOGUE AFUA_6G03870)"/>
    <property type="match status" value="1"/>
</dbReference>
<feature type="repeat" description="TPR" evidence="3">
    <location>
        <begin position="485"/>
        <end position="518"/>
    </location>
</feature>
<keyword evidence="4" id="KW-0175">Coiled coil</keyword>
<accession>A0A518IM79</accession>
<evidence type="ECO:0000256" key="3">
    <source>
        <dbReference type="PROSITE-ProRule" id="PRU00339"/>
    </source>
</evidence>
<evidence type="ECO:0000256" key="5">
    <source>
        <dbReference type="SAM" id="SignalP"/>
    </source>
</evidence>
<dbReference type="Pfam" id="PF12770">
    <property type="entry name" value="CHAT"/>
    <property type="match status" value="1"/>
</dbReference>
<gene>
    <name evidence="7" type="ORF">Mal33_01470</name>
</gene>
<keyword evidence="2 3" id="KW-0802">TPR repeat</keyword>
<dbReference type="EMBL" id="CP036318">
    <property type="protein sequence ID" value="QDV54198.1"/>
    <property type="molecule type" value="Genomic_DNA"/>
</dbReference>
<dbReference type="SMART" id="SM00028">
    <property type="entry name" value="TPR"/>
    <property type="match status" value="13"/>
</dbReference>